<organism evidence="1">
    <name type="scientific">Oryza brachyantha</name>
    <name type="common">malo sina</name>
    <dbReference type="NCBI Taxonomy" id="4533"/>
    <lineage>
        <taxon>Eukaryota</taxon>
        <taxon>Viridiplantae</taxon>
        <taxon>Streptophyta</taxon>
        <taxon>Embryophyta</taxon>
        <taxon>Tracheophyta</taxon>
        <taxon>Spermatophyta</taxon>
        <taxon>Magnoliopsida</taxon>
        <taxon>Liliopsida</taxon>
        <taxon>Poales</taxon>
        <taxon>Poaceae</taxon>
        <taxon>BOP clade</taxon>
        <taxon>Oryzoideae</taxon>
        <taxon>Oryzeae</taxon>
        <taxon>Oryzinae</taxon>
        <taxon>Oryza</taxon>
    </lineage>
</organism>
<proteinExistence type="predicted"/>
<reference evidence="1" key="1">
    <citation type="journal article" date="2013" name="Nat. Commun.">
        <title>Whole-genome sequencing of Oryza brachyantha reveals mechanisms underlying Oryza genome evolution.</title>
        <authorList>
            <person name="Chen J."/>
            <person name="Huang Q."/>
            <person name="Gao D."/>
            <person name="Wang J."/>
            <person name="Lang Y."/>
            <person name="Liu T."/>
            <person name="Li B."/>
            <person name="Bai Z."/>
            <person name="Luis Goicoechea J."/>
            <person name="Liang C."/>
            <person name="Chen C."/>
            <person name="Zhang W."/>
            <person name="Sun S."/>
            <person name="Liao Y."/>
            <person name="Zhang X."/>
            <person name="Yang L."/>
            <person name="Song C."/>
            <person name="Wang M."/>
            <person name="Shi J."/>
            <person name="Liu G."/>
            <person name="Liu J."/>
            <person name="Zhou H."/>
            <person name="Zhou W."/>
            <person name="Yu Q."/>
            <person name="An N."/>
            <person name="Chen Y."/>
            <person name="Cai Q."/>
            <person name="Wang B."/>
            <person name="Liu B."/>
            <person name="Min J."/>
            <person name="Huang Y."/>
            <person name="Wu H."/>
            <person name="Li Z."/>
            <person name="Zhang Y."/>
            <person name="Yin Y."/>
            <person name="Song W."/>
            <person name="Jiang J."/>
            <person name="Jackson S.A."/>
            <person name="Wing R.A."/>
            <person name="Wang J."/>
            <person name="Chen M."/>
        </authorList>
    </citation>
    <scope>NUCLEOTIDE SEQUENCE [LARGE SCALE GENOMIC DNA]</scope>
    <source>
        <strain evidence="1">cv. IRGC 101232</strain>
    </source>
</reference>
<name>J3L5C0_ORYBR</name>
<dbReference type="HOGENOM" id="CLU_1412186_0_0_1"/>
<dbReference type="Proteomes" id="UP000006038">
    <property type="component" value="Chromosome 1"/>
</dbReference>
<evidence type="ECO:0000313" key="1">
    <source>
        <dbReference type="EnsemblPlants" id="OB01G44260.1"/>
    </source>
</evidence>
<reference evidence="1" key="2">
    <citation type="submission" date="2013-04" db="UniProtKB">
        <authorList>
            <consortium name="EnsemblPlants"/>
        </authorList>
    </citation>
    <scope>IDENTIFICATION</scope>
</reference>
<accession>J3L5C0</accession>
<evidence type="ECO:0000313" key="2">
    <source>
        <dbReference type="Proteomes" id="UP000006038"/>
    </source>
</evidence>
<protein>
    <submittedName>
        <fullName evidence="1">Uncharacterized protein</fullName>
    </submittedName>
</protein>
<dbReference type="Gramene" id="OB01G44260.1">
    <property type="protein sequence ID" value="OB01G44260.1"/>
    <property type="gene ID" value="OB01G44260"/>
</dbReference>
<sequence length="193" mass="19281">SSELAAFEGLAELPARRHDVVAGDGAAVADGDLEGEALAVEVGVALPVLAPVARHGLPPAAGALDGHGLHVAGAGHVGHQHQVEVGVAVDGEPDPSLLHARHPAIGDGHDAGAVHADLEEGGLGHVEVGARRVAPAAVVVGERVVGRAEVGGGDGDAARQAPLPVVVAPQLVARPARRAVVEQHRAQRRRVGA</sequence>
<dbReference type="AlphaFoldDB" id="J3L5C0"/>
<dbReference type="eggNOG" id="ENOG502R6C7">
    <property type="taxonomic scope" value="Eukaryota"/>
</dbReference>
<keyword evidence="2" id="KW-1185">Reference proteome</keyword>
<dbReference type="EnsemblPlants" id="OB01G44260.1">
    <property type="protein sequence ID" value="OB01G44260.1"/>
    <property type="gene ID" value="OB01G44260"/>
</dbReference>